<name>A0A8S9U6U2_PHYIN</name>
<organism evidence="1 2">
    <name type="scientific">Phytophthora infestans</name>
    <name type="common">Potato late blight agent</name>
    <name type="synonym">Botrytis infestans</name>
    <dbReference type="NCBI Taxonomy" id="4787"/>
    <lineage>
        <taxon>Eukaryota</taxon>
        <taxon>Sar</taxon>
        <taxon>Stramenopiles</taxon>
        <taxon>Oomycota</taxon>
        <taxon>Peronosporomycetes</taxon>
        <taxon>Peronosporales</taxon>
        <taxon>Peronosporaceae</taxon>
        <taxon>Phytophthora</taxon>
    </lineage>
</organism>
<gene>
    <name evidence="1" type="ORF">GN958_ATG16237</name>
</gene>
<comment type="caution">
    <text evidence="1">The sequence shown here is derived from an EMBL/GenBank/DDBJ whole genome shotgun (WGS) entry which is preliminary data.</text>
</comment>
<dbReference type="AlphaFoldDB" id="A0A8S9U6U2"/>
<evidence type="ECO:0000313" key="2">
    <source>
        <dbReference type="Proteomes" id="UP000704712"/>
    </source>
</evidence>
<dbReference type="PANTHER" id="PTHR33939">
    <property type="entry name" value="PROTEIN CBG22215"/>
    <property type="match status" value="1"/>
</dbReference>
<evidence type="ECO:0000313" key="1">
    <source>
        <dbReference type="EMBL" id="KAF4134574.1"/>
    </source>
</evidence>
<protein>
    <submittedName>
        <fullName evidence="1">Uncharacterized protein</fullName>
    </submittedName>
</protein>
<dbReference type="Proteomes" id="UP000704712">
    <property type="component" value="Unassembled WGS sequence"/>
</dbReference>
<sequence length="111" mass="12928">MFNSEYFENRMKNLLDVLDVHNTKNMIVMLGNAKYRYRLPTGAPKDTSKKTEMLIKCKEWGISADKKELKKAIWAKLKKYVRTKINPEIVVVAENRGHTVMYTPPLQFAAH</sequence>
<reference evidence="1" key="1">
    <citation type="submission" date="2020-03" db="EMBL/GenBank/DDBJ databases">
        <title>Hybrid Assembly of Korean Phytophthora infestans isolates.</title>
        <authorList>
            <person name="Prokchorchik M."/>
            <person name="Lee Y."/>
            <person name="Seo J."/>
            <person name="Cho J.-H."/>
            <person name="Park Y.-E."/>
            <person name="Jang D.-C."/>
            <person name="Im J.-S."/>
            <person name="Choi J.-G."/>
            <person name="Park H.-J."/>
            <person name="Lee G.-B."/>
            <person name="Lee Y.-G."/>
            <person name="Hong S.-Y."/>
            <person name="Cho K."/>
            <person name="Sohn K.H."/>
        </authorList>
    </citation>
    <scope>NUCLEOTIDE SEQUENCE</scope>
    <source>
        <strain evidence="1">KR_2_A2</strain>
    </source>
</reference>
<dbReference type="PANTHER" id="PTHR33939:SF1">
    <property type="entry name" value="DUF4371 DOMAIN-CONTAINING PROTEIN"/>
    <property type="match status" value="1"/>
</dbReference>
<accession>A0A8S9U6U2</accession>
<proteinExistence type="predicted"/>
<dbReference type="EMBL" id="JAACNO010002264">
    <property type="protein sequence ID" value="KAF4134574.1"/>
    <property type="molecule type" value="Genomic_DNA"/>
</dbReference>